<comment type="similarity">
    <text evidence="1">Belongs to the NmrA-type oxidoreductase family. Isoflavone reductase subfamily.</text>
</comment>
<comment type="caution">
    <text evidence="5">The sequence shown here is derived from an EMBL/GenBank/DDBJ whole genome shotgun (WGS) entry which is preliminary data.</text>
</comment>
<keyword evidence="3" id="KW-0560">Oxidoreductase</keyword>
<accession>A0A8X7N5X1</accession>
<name>A0A8X7N5X1_9BASI</name>
<dbReference type="SUPFAM" id="SSF51735">
    <property type="entry name" value="NAD(P)-binding Rossmann-fold domains"/>
    <property type="match status" value="1"/>
</dbReference>
<organism evidence="5 6">
    <name type="scientific">Tilletia walkeri</name>
    <dbReference type="NCBI Taxonomy" id="117179"/>
    <lineage>
        <taxon>Eukaryota</taxon>
        <taxon>Fungi</taxon>
        <taxon>Dikarya</taxon>
        <taxon>Basidiomycota</taxon>
        <taxon>Ustilaginomycotina</taxon>
        <taxon>Exobasidiomycetes</taxon>
        <taxon>Tilletiales</taxon>
        <taxon>Tilletiaceae</taxon>
        <taxon>Tilletia</taxon>
    </lineage>
</organism>
<dbReference type="InterPro" id="IPR008030">
    <property type="entry name" value="NmrA-like"/>
</dbReference>
<gene>
    <name evidence="5" type="ORF">A4X09_0g6212</name>
</gene>
<keyword evidence="6" id="KW-1185">Reference proteome</keyword>
<dbReference type="GO" id="GO:0016491">
    <property type="term" value="F:oxidoreductase activity"/>
    <property type="evidence" value="ECO:0007669"/>
    <property type="project" value="UniProtKB-KW"/>
</dbReference>
<dbReference type="PANTHER" id="PTHR47706:SF4">
    <property type="entry name" value="NMRA-LIKE DOMAIN-CONTAINING PROTEIN"/>
    <property type="match status" value="1"/>
</dbReference>
<protein>
    <recommendedName>
        <fullName evidence="4">NmrA-like domain-containing protein</fullName>
    </recommendedName>
</protein>
<reference evidence="5" key="2">
    <citation type="journal article" date="2019" name="IMA Fungus">
        <title>Genome sequencing and comparison of five Tilletia species to identify candidate genes for the detection of regulated species infecting wheat.</title>
        <authorList>
            <person name="Nguyen H.D.T."/>
            <person name="Sultana T."/>
            <person name="Kesanakurti P."/>
            <person name="Hambleton S."/>
        </authorList>
    </citation>
    <scope>NUCLEOTIDE SEQUENCE</scope>
    <source>
        <strain evidence="5">DAOMC 236422</strain>
    </source>
</reference>
<evidence type="ECO:0000256" key="1">
    <source>
        <dbReference type="ARBA" id="ARBA00005725"/>
    </source>
</evidence>
<evidence type="ECO:0000313" key="5">
    <source>
        <dbReference type="EMBL" id="KAE8266140.1"/>
    </source>
</evidence>
<dbReference type="InterPro" id="IPR051609">
    <property type="entry name" value="NmrA/Isoflavone_reductase-like"/>
</dbReference>
<sequence>MSTPKTFAVLGSGAIGKPIIEEFLAAKLPLTILTRDESKPELQAYKAQGAILKAVDYDSVDSIAAALEGIDAFISALGNQHKEGLPNDLAKAAKKAGVKVYVPSEFGLDYVNPRTAPFPGLVQAKLDHHKFVEELGLPWVAFANGAFGDWLFHPGFGYDFKNKTAVVRSDGNAKLTVTDTRDVGLFVVLALTTQPIPSPGQGKVWRVEGYSVTQNEAISALEKASGSKWTVQKAPYEEVAAKQTENSFDGFIAWLQATVADGRQKLDTVDNDVVGFKPRHFLEEHAKSAVDSA</sequence>
<dbReference type="AlphaFoldDB" id="A0A8X7N5X1"/>
<evidence type="ECO:0000256" key="2">
    <source>
        <dbReference type="ARBA" id="ARBA00022857"/>
    </source>
</evidence>
<dbReference type="Proteomes" id="UP000078113">
    <property type="component" value="Unassembled WGS sequence"/>
</dbReference>
<dbReference type="EMBL" id="LWDG02000376">
    <property type="protein sequence ID" value="KAE8266140.1"/>
    <property type="molecule type" value="Genomic_DNA"/>
</dbReference>
<feature type="domain" description="NmrA-like" evidence="4">
    <location>
        <begin position="6"/>
        <end position="242"/>
    </location>
</feature>
<dbReference type="Pfam" id="PF05368">
    <property type="entry name" value="NmrA"/>
    <property type="match status" value="1"/>
</dbReference>
<evidence type="ECO:0000256" key="3">
    <source>
        <dbReference type="ARBA" id="ARBA00023002"/>
    </source>
</evidence>
<dbReference type="PANTHER" id="PTHR47706">
    <property type="entry name" value="NMRA-LIKE FAMILY PROTEIN"/>
    <property type="match status" value="1"/>
</dbReference>
<evidence type="ECO:0000313" key="6">
    <source>
        <dbReference type="Proteomes" id="UP000078113"/>
    </source>
</evidence>
<evidence type="ECO:0000259" key="4">
    <source>
        <dbReference type="Pfam" id="PF05368"/>
    </source>
</evidence>
<dbReference type="Gene3D" id="3.40.50.720">
    <property type="entry name" value="NAD(P)-binding Rossmann-like Domain"/>
    <property type="match status" value="1"/>
</dbReference>
<dbReference type="Gene3D" id="3.90.25.10">
    <property type="entry name" value="UDP-galactose 4-epimerase, domain 1"/>
    <property type="match status" value="1"/>
</dbReference>
<reference evidence="5" key="1">
    <citation type="submission" date="2016-04" db="EMBL/GenBank/DDBJ databases">
        <authorList>
            <person name="Nguyen H.D."/>
            <person name="Samba Siva P."/>
            <person name="Cullis J."/>
            <person name="Levesque C.A."/>
            <person name="Hambleton S."/>
        </authorList>
    </citation>
    <scope>NUCLEOTIDE SEQUENCE</scope>
    <source>
        <strain evidence="5">DAOMC 236422</strain>
    </source>
</reference>
<keyword evidence="2" id="KW-0521">NADP</keyword>
<dbReference type="InterPro" id="IPR036291">
    <property type="entry name" value="NAD(P)-bd_dom_sf"/>
</dbReference>
<proteinExistence type="inferred from homology"/>